<proteinExistence type="predicted"/>
<dbReference type="InterPro" id="IPR010384">
    <property type="entry name" value="MtfA_fam"/>
</dbReference>
<evidence type="ECO:0000313" key="1">
    <source>
        <dbReference type="EMBL" id="MBK1790177.1"/>
    </source>
</evidence>
<dbReference type="EMBL" id="JAENIM010000016">
    <property type="protein sequence ID" value="MBK1790177.1"/>
    <property type="molecule type" value="Genomic_DNA"/>
</dbReference>
<dbReference type="GO" id="GO:0008237">
    <property type="term" value="F:metallopeptidase activity"/>
    <property type="evidence" value="ECO:0007669"/>
    <property type="project" value="InterPro"/>
</dbReference>
<protein>
    <submittedName>
        <fullName evidence="1">Zinc-dependent peptidase</fullName>
    </submittedName>
</protein>
<dbReference type="PANTHER" id="PTHR30164:SF2">
    <property type="entry name" value="PROTEIN MTFA"/>
    <property type="match status" value="1"/>
</dbReference>
<dbReference type="InterPro" id="IPR042252">
    <property type="entry name" value="MtfA_N"/>
</dbReference>
<accession>A0A8J7MCV3</accession>
<dbReference type="SUPFAM" id="SSF55486">
    <property type="entry name" value="Metalloproteases ('zincins'), catalytic domain"/>
    <property type="match status" value="1"/>
</dbReference>
<dbReference type="Gene3D" id="1.10.472.150">
    <property type="entry name" value="Glucose-regulated metallo-peptidase M90, N-terminal domain"/>
    <property type="match status" value="1"/>
</dbReference>
<gene>
    <name evidence="1" type="ORF">JIN82_03295</name>
</gene>
<dbReference type="AlphaFoldDB" id="A0A8J7MCV3"/>
<dbReference type="FunFam" id="3.40.390.10:FF:000012">
    <property type="entry name" value="Protein MtfA"/>
    <property type="match status" value="1"/>
</dbReference>
<dbReference type="Pfam" id="PF06167">
    <property type="entry name" value="Peptidase_M90"/>
    <property type="match status" value="1"/>
</dbReference>
<name>A0A8J7MCV3_9BACT</name>
<dbReference type="Gene3D" id="3.40.390.10">
    <property type="entry name" value="Collagenase (Catalytic Domain)"/>
    <property type="match status" value="1"/>
</dbReference>
<dbReference type="PANTHER" id="PTHR30164">
    <property type="entry name" value="MTFA PEPTIDASE"/>
    <property type="match status" value="1"/>
</dbReference>
<dbReference type="GO" id="GO:0004177">
    <property type="term" value="F:aminopeptidase activity"/>
    <property type="evidence" value="ECO:0007669"/>
    <property type="project" value="TreeGrafter"/>
</dbReference>
<sequence>MTGLLVASGLVATVFAAITGRSHLKNKKRASLLANNLSADERAALAKDFHLYGLLPDHLRDELDGLVHVFIEEKSFEPCGELEEVTLHMKQVIAAQACLLLLNRKHDFYPRLRTILLYPNAYKATNHQGGTDVRLGESWGTGSVVLSWKSVLAGGQNSNDGHDVVLHEFAHQLDQADGEADGAPELEQGGYRDWARVFHSAYSKFTTKLNKGQKTVIDPYGGTNPAEFFAVVTETFYEKPAQLQKNYPELYDQLREYYQVDPLEWGS</sequence>
<dbReference type="Proteomes" id="UP000624703">
    <property type="component" value="Unassembled WGS sequence"/>
</dbReference>
<organism evidence="1 2">
    <name type="scientific">Persicirhabdus sediminis</name>
    <dbReference type="NCBI Taxonomy" id="454144"/>
    <lineage>
        <taxon>Bacteria</taxon>
        <taxon>Pseudomonadati</taxon>
        <taxon>Verrucomicrobiota</taxon>
        <taxon>Verrucomicrobiia</taxon>
        <taxon>Verrucomicrobiales</taxon>
        <taxon>Verrucomicrobiaceae</taxon>
        <taxon>Persicirhabdus</taxon>
    </lineage>
</organism>
<keyword evidence="2" id="KW-1185">Reference proteome</keyword>
<evidence type="ECO:0000313" key="2">
    <source>
        <dbReference type="Proteomes" id="UP000624703"/>
    </source>
</evidence>
<dbReference type="GO" id="GO:0005829">
    <property type="term" value="C:cytosol"/>
    <property type="evidence" value="ECO:0007669"/>
    <property type="project" value="TreeGrafter"/>
</dbReference>
<dbReference type="InterPro" id="IPR024079">
    <property type="entry name" value="MetalloPept_cat_dom_sf"/>
</dbReference>
<dbReference type="CDD" id="cd20169">
    <property type="entry name" value="Peptidase_M90_mtfA"/>
    <property type="match status" value="1"/>
</dbReference>
<reference evidence="1" key="1">
    <citation type="submission" date="2021-01" db="EMBL/GenBank/DDBJ databases">
        <title>Modified the classification status of verrucomicrobia.</title>
        <authorList>
            <person name="Feng X."/>
        </authorList>
    </citation>
    <scope>NUCLEOTIDE SEQUENCE</scope>
    <source>
        <strain evidence="1">_KCTC 22039</strain>
    </source>
</reference>
<comment type="caution">
    <text evidence="1">The sequence shown here is derived from an EMBL/GenBank/DDBJ whole genome shotgun (WGS) entry which is preliminary data.</text>
</comment>
<dbReference type="RefSeq" id="WP_200310216.1">
    <property type="nucleotide sequence ID" value="NZ_JAENIM010000016.1"/>
</dbReference>